<gene>
    <name evidence="2" type="ORF">Nepgr_028168</name>
</gene>
<dbReference type="EMBL" id="BSYO01000031">
    <property type="protein sequence ID" value="GMH26325.1"/>
    <property type="molecule type" value="Genomic_DNA"/>
</dbReference>
<keyword evidence="1" id="KW-0175">Coiled coil</keyword>
<evidence type="ECO:0000256" key="1">
    <source>
        <dbReference type="SAM" id="Coils"/>
    </source>
</evidence>
<dbReference type="Proteomes" id="UP001279734">
    <property type="component" value="Unassembled WGS sequence"/>
</dbReference>
<organism evidence="2 3">
    <name type="scientific">Nepenthes gracilis</name>
    <name type="common">Slender pitcher plant</name>
    <dbReference type="NCBI Taxonomy" id="150966"/>
    <lineage>
        <taxon>Eukaryota</taxon>
        <taxon>Viridiplantae</taxon>
        <taxon>Streptophyta</taxon>
        <taxon>Embryophyta</taxon>
        <taxon>Tracheophyta</taxon>
        <taxon>Spermatophyta</taxon>
        <taxon>Magnoliopsida</taxon>
        <taxon>eudicotyledons</taxon>
        <taxon>Gunneridae</taxon>
        <taxon>Pentapetalae</taxon>
        <taxon>Caryophyllales</taxon>
        <taxon>Nepenthaceae</taxon>
        <taxon>Nepenthes</taxon>
    </lineage>
</organism>
<reference evidence="2" key="1">
    <citation type="submission" date="2023-05" db="EMBL/GenBank/DDBJ databases">
        <title>Nepenthes gracilis genome sequencing.</title>
        <authorList>
            <person name="Fukushima K."/>
        </authorList>
    </citation>
    <scope>NUCLEOTIDE SEQUENCE</scope>
    <source>
        <strain evidence="2">SING2019-196</strain>
    </source>
</reference>
<evidence type="ECO:0000313" key="2">
    <source>
        <dbReference type="EMBL" id="GMH26325.1"/>
    </source>
</evidence>
<evidence type="ECO:0000313" key="3">
    <source>
        <dbReference type="Proteomes" id="UP001279734"/>
    </source>
</evidence>
<dbReference type="AlphaFoldDB" id="A0AAD3Y3P2"/>
<keyword evidence="3" id="KW-1185">Reference proteome</keyword>
<name>A0AAD3Y3P2_NEPGR</name>
<feature type="coiled-coil region" evidence="1">
    <location>
        <begin position="52"/>
        <end position="79"/>
    </location>
</feature>
<proteinExistence type="predicted"/>
<protein>
    <submittedName>
        <fullName evidence="2">Uncharacterized protein</fullName>
    </submittedName>
</protein>
<sequence>MAMENQEHSVDRETVSPSPQIVPTPVVLIAGINNLQLLQSPGTPSPEDASQMRILLRRLEEINAESRQLLEQLFRLLEKDMRLEKYIRRRLDDPSVSHMWELVERILAHNQGPVNLDELMRTGSDDAVHKGIVSDDDRDKEDRLEKFKIRTLIVDEEDRLEKFKIRTLIVDEEDTKIEIPKNYGK</sequence>
<comment type="caution">
    <text evidence="2">The sequence shown here is derived from an EMBL/GenBank/DDBJ whole genome shotgun (WGS) entry which is preliminary data.</text>
</comment>
<accession>A0AAD3Y3P2</accession>